<feature type="chain" id="PRO_5023863673" evidence="5">
    <location>
        <begin position="28"/>
        <end position="714"/>
    </location>
</feature>
<dbReference type="Pfam" id="PF01103">
    <property type="entry name" value="Omp85"/>
    <property type="match status" value="1"/>
</dbReference>
<feature type="domain" description="Bacterial surface antigen (D15)" evidence="6">
    <location>
        <begin position="400"/>
        <end position="714"/>
    </location>
</feature>
<keyword evidence="5" id="KW-0732">Signal</keyword>
<keyword evidence="2" id="KW-0812">Transmembrane</keyword>
<protein>
    <submittedName>
        <fullName evidence="8">BamA/TamA family outer membrane protein</fullName>
    </submittedName>
</protein>
<feature type="compositionally biased region" description="Acidic residues" evidence="4">
    <location>
        <begin position="44"/>
        <end position="54"/>
    </location>
</feature>
<comment type="subcellular location">
    <subcellularLocation>
        <location evidence="1">Membrane</location>
    </subcellularLocation>
</comment>
<keyword evidence="10" id="KW-1185">Reference proteome</keyword>
<keyword evidence="3" id="KW-0472">Membrane</keyword>
<dbReference type="AlphaFoldDB" id="A0A5J5I6U4"/>
<dbReference type="EMBL" id="VYQB01000004">
    <property type="protein sequence ID" value="KAA9018824.1"/>
    <property type="molecule type" value="Genomic_DNA"/>
</dbReference>
<gene>
    <name evidence="8" type="ORF">F4U95_07150</name>
    <name evidence="7" type="ORF">F4U96_07200</name>
</gene>
<sequence length="714" mass="76610">MTRRQAYHVRRILAVALMTASPLPLMAQSATPPPPAPAGAAQSDAEEPILPDDQFEARLPKVPAKVPADPKATDTNAPLPSIDSWIDQQMPQSSTTPAELPAAIDPAEEQELAQPLPSLDSVTVPANVAAEQDPNAKLPDVRYATSIEGFGKTGLEDEFRGASALIDGKGKADTAAMVQARAQEDEKLATRLLYSEGYYDATALASLDQAGDGTLKAVISVTPGKRYKIGTIVITADQTVPPGLVRDSLPLKSGDFIVATLVESAEANVALKLPENGYPFAKVGERDILLDPATVTGDYTLPVAVGPRGTFRKIVTSGEKQAFGADHMEVIKRYKPGQIYDSRKVDDLRKALVATALFSSVSVEPVQTGEAGPDGTEYVDLMVEQEAGPPRTLAGEAGYGTGQGFRAEGTWTHRNMFRPEGALILGAIAGTQEQGASATFRRSNAGKRDKTFQTGITLNHQNYDAYEAFTAGLNVGWSRQSTPIFQKRWTYSYGAEVLLTNEQVVTNLLTADKTRRTYFIGGLPVQVGYDRSNDLLNPTKGFRANVRAEPEGSLQGNFSPYLRASFDLTGYYPVSDSLVIAGRAKVGTISGVSRDDVAPSRRIYAGGGGSVRGFGYQELGPKDANNDPVGGRSVNEFAVEGRYRFGNYGVVAFVDAGQVYESSMPKFNDMRYGVGIGGRFYTNFGPFRADIAMPINRQPGESKFALYIGIGQAF</sequence>
<dbReference type="Gene3D" id="2.40.160.50">
    <property type="entry name" value="membrane protein fhac: a member of the omp85/tpsb transporter family"/>
    <property type="match status" value="1"/>
</dbReference>
<evidence type="ECO:0000259" key="6">
    <source>
        <dbReference type="Pfam" id="PF01103"/>
    </source>
</evidence>
<evidence type="ECO:0000313" key="8">
    <source>
        <dbReference type="EMBL" id="KAA9031396.1"/>
    </source>
</evidence>
<proteinExistence type="predicted"/>
<feature type="compositionally biased region" description="Low complexity" evidence="4">
    <location>
        <begin position="60"/>
        <end position="70"/>
    </location>
</feature>
<dbReference type="InterPro" id="IPR000184">
    <property type="entry name" value="Bac_surfAg_D15"/>
</dbReference>
<reference evidence="9 10" key="1">
    <citation type="submission" date="2019-09" db="EMBL/GenBank/DDBJ databases">
        <authorList>
            <person name="Feng G."/>
        </authorList>
    </citation>
    <scope>NUCLEOTIDE SEQUENCE [LARGE SCALE GENOMIC DNA]</scope>
    <source>
        <strain evidence="8 9">KACC 19283</strain>
        <strain evidence="7 10">KACC 19284</strain>
    </source>
</reference>
<dbReference type="RefSeq" id="WP_150425141.1">
    <property type="nucleotide sequence ID" value="NZ_VYQA01000004.1"/>
</dbReference>
<dbReference type="PANTHER" id="PTHR12815">
    <property type="entry name" value="SORTING AND ASSEMBLY MACHINERY SAMM50 PROTEIN FAMILY MEMBER"/>
    <property type="match status" value="1"/>
</dbReference>
<comment type="caution">
    <text evidence="8">The sequence shown here is derived from an EMBL/GenBank/DDBJ whole genome shotgun (WGS) entry which is preliminary data.</text>
</comment>
<evidence type="ECO:0000313" key="10">
    <source>
        <dbReference type="Proteomes" id="UP000326364"/>
    </source>
</evidence>
<feature type="signal peptide" evidence="5">
    <location>
        <begin position="1"/>
        <end position="27"/>
    </location>
</feature>
<organism evidence="8 9">
    <name type="scientific">Sphingobium limneticum</name>
    <dbReference type="NCBI Taxonomy" id="1007511"/>
    <lineage>
        <taxon>Bacteria</taxon>
        <taxon>Pseudomonadati</taxon>
        <taxon>Pseudomonadota</taxon>
        <taxon>Alphaproteobacteria</taxon>
        <taxon>Sphingomonadales</taxon>
        <taxon>Sphingomonadaceae</taxon>
        <taxon>Sphingobium</taxon>
    </lineage>
</organism>
<accession>A0A5J5I6U4</accession>
<dbReference type="Proteomes" id="UP000326364">
    <property type="component" value="Unassembled WGS sequence"/>
</dbReference>
<evidence type="ECO:0000256" key="1">
    <source>
        <dbReference type="ARBA" id="ARBA00004370"/>
    </source>
</evidence>
<evidence type="ECO:0000256" key="5">
    <source>
        <dbReference type="SAM" id="SignalP"/>
    </source>
</evidence>
<name>A0A5J5I6U4_9SPHN</name>
<dbReference type="Proteomes" id="UP000325933">
    <property type="component" value="Unassembled WGS sequence"/>
</dbReference>
<dbReference type="EMBL" id="VYQA01000004">
    <property type="protein sequence ID" value="KAA9031396.1"/>
    <property type="molecule type" value="Genomic_DNA"/>
</dbReference>
<feature type="region of interest" description="Disordered" evidence="4">
    <location>
        <begin position="26"/>
        <end position="84"/>
    </location>
</feature>
<evidence type="ECO:0000256" key="2">
    <source>
        <dbReference type="ARBA" id="ARBA00022452"/>
    </source>
</evidence>
<evidence type="ECO:0000256" key="4">
    <source>
        <dbReference type="SAM" id="MobiDB-lite"/>
    </source>
</evidence>
<dbReference type="GO" id="GO:0019867">
    <property type="term" value="C:outer membrane"/>
    <property type="evidence" value="ECO:0007669"/>
    <property type="project" value="InterPro"/>
</dbReference>
<dbReference type="InterPro" id="IPR039910">
    <property type="entry name" value="D15-like"/>
</dbReference>
<dbReference type="PANTHER" id="PTHR12815:SF42">
    <property type="entry name" value="BACTERIAL SURFACE ANTIGEN (D15) DOMAIN-CONTAINING PROTEIN"/>
    <property type="match status" value="1"/>
</dbReference>
<keyword evidence="2" id="KW-1134">Transmembrane beta strand</keyword>
<evidence type="ECO:0000313" key="7">
    <source>
        <dbReference type="EMBL" id="KAA9018824.1"/>
    </source>
</evidence>
<dbReference type="Gene3D" id="3.10.20.310">
    <property type="entry name" value="membrane protein fhac"/>
    <property type="match status" value="2"/>
</dbReference>
<evidence type="ECO:0000313" key="9">
    <source>
        <dbReference type="Proteomes" id="UP000325933"/>
    </source>
</evidence>
<evidence type="ECO:0000256" key="3">
    <source>
        <dbReference type="ARBA" id="ARBA00023136"/>
    </source>
</evidence>